<dbReference type="EMBL" id="LN651282">
    <property type="protein sequence ID" value="CEJ18068.1"/>
    <property type="molecule type" value="Genomic_DNA"/>
</dbReference>
<gene>
    <name evidence="1" type="ORF">RSIPO_00241</name>
</gene>
<accession>A0ABF7R9T4</accession>
<dbReference type="Proteomes" id="UP000053470">
    <property type="component" value="Unassembled WGS sequence"/>
</dbReference>
<proteinExistence type="predicted"/>
<dbReference type="RefSeq" id="WP_254922585.1">
    <property type="nucleotide sequence ID" value="NZ_LN651282.1"/>
</dbReference>
<evidence type="ECO:0000313" key="1">
    <source>
        <dbReference type="EMBL" id="CEJ18068.1"/>
    </source>
</evidence>
<keyword evidence="2" id="KW-1185">Reference proteome</keyword>
<reference evidence="1" key="2">
    <citation type="submission" date="2022-04" db="EMBL/GenBank/DDBJ databases">
        <title>Genomic draft of R. solanacearum strain IPO1609, a phylotype IIB1/biovar 2/race 3 strain isolated from potato in Europe.</title>
        <authorList>
            <person name="Boucher C."/>
            <person name="Carrere S."/>
            <person name="Dossat C."/>
            <person name="Elbaz M."/>
            <person name="Genin S."/>
            <person name="Gouzy J."/>
            <person name="Prior P."/>
            <person name="Segurens B."/>
            <person name="Wincker P."/>
        </authorList>
    </citation>
    <scope>NUCLEOTIDE SEQUENCE</scope>
    <source>
        <strain evidence="1">IPO1609</strain>
    </source>
</reference>
<sequence>MDTITIEAYDDNGNQLFSYQVGFEFEIDVQQLLQLAFVQG</sequence>
<dbReference type="AlphaFoldDB" id="A0ABF7R9T4"/>
<organism evidence="1 2">
    <name type="scientific">Ralstonia solanacearum IPO1609</name>
    <dbReference type="NCBI Taxonomy" id="564066"/>
    <lineage>
        <taxon>Bacteria</taxon>
        <taxon>Pseudomonadati</taxon>
        <taxon>Pseudomonadota</taxon>
        <taxon>Betaproteobacteria</taxon>
        <taxon>Burkholderiales</taxon>
        <taxon>Burkholderiaceae</taxon>
        <taxon>Ralstonia</taxon>
        <taxon>Ralstonia solanacearum species complex</taxon>
    </lineage>
</organism>
<reference evidence="1" key="1">
    <citation type="submission" date="2014-11" db="EMBL/GenBank/DDBJ databases">
        <authorList>
            <person name="Genoscope - CEA"/>
        </authorList>
    </citation>
    <scope>NUCLEOTIDE SEQUENCE</scope>
    <source>
        <strain evidence="1">IPO1609</strain>
    </source>
</reference>
<protein>
    <submittedName>
        <fullName evidence="1">Uncharacterized protein</fullName>
    </submittedName>
</protein>
<name>A0ABF7R9T4_RALSL</name>
<evidence type="ECO:0000313" key="2">
    <source>
        <dbReference type="Proteomes" id="UP000053470"/>
    </source>
</evidence>